<keyword evidence="7 11" id="KW-0418">Kinase</keyword>
<evidence type="ECO:0000256" key="9">
    <source>
        <dbReference type="ARBA" id="ARBA00047615"/>
    </source>
</evidence>
<evidence type="ECO:0000256" key="1">
    <source>
        <dbReference type="ARBA" id="ARBA00004496"/>
    </source>
</evidence>
<dbReference type="GO" id="GO:0036430">
    <property type="term" value="F:CMP kinase activity"/>
    <property type="evidence" value="ECO:0007669"/>
    <property type="project" value="RHEA"/>
</dbReference>
<evidence type="ECO:0000313" key="12">
    <source>
        <dbReference type="Proteomes" id="UP000034445"/>
    </source>
</evidence>
<dbReference type="GO" id="GO:0036431">
    <property type="term" value="F:dCMP kinase activity"/>
    <property type="evidence" value="ECO:0007669"/>
    <property type="project" value="InterPro"/>
</dbReference>
<reference evidence="11 12" key="1">
    <citation type="journal article" date="2015" name="Nature">
        <title>rRNA introns, odd ribosomes, and small enigmatic genomes across a large radiation of phyla.</title>
        <authorList>
            <person name="Brown C.T."/>
            <person name="Hug L.A."/>
            <person name="Thomas B.C."/>
            <person name="Sharon I."/>
            <person name="Castelle C.J."/>
            <person name="Singh A."/>
            <person name="Wilkins M.J."/>
            <person name="Williams K.H."/>
            <person name="Banfield J.F."/>
        </authorList>
    </citation>
    <scope>NUCLEOTIDE SEQUENCE [LARGE SCALE GENOMIC DNA]</scope>
</reference>
<sequence length="186" mass="21065">MKKHIITIGGLPGSGKSSTAKGVASMLGYQHFSSGDFWREVAIERGLTMAELSKTAENDPSIDKMIDDTVRNAGAKSDIVIDSRLAFHWIPDAFKVFLHIDPHTASQRIFEQMQKVGRVNETAESVEQAYNTTLERVQSESKRYHELYGVSYIDESQYDLVVDTTRHPLVEVVQIITETYKKWLEN</sequence>
<evidence type="ECO:0000256" key="2">
    <source>
        <dbReference type="ARBA" id="ARBA00011005"/>
    </source>
</evidence>
<evidence type="ECO:0000313" key="11">
    <source>
        <dbReference type="EMBL" id="KKW29601.1"/>
    </source>
</evidence>
<comment type="catalytic activity">
    <reaction evidence="10">
        <text>CMP + ATP = CDP + ADP</text>
        <dbReference type="Rhea" id="RHEA:11600"/>
        <dbReference type="ChEBI" id="CHEBI:30616"/>
        <dbReference type="ChEBI" id="CHEBI:58069"/>
        <dbReference type="ChEBI" id="CHEBI:60377"/>
        <dbReference type="ChEBI" id="CHEBI:456216"/>
        <dbReference type="EC" id="2.7.4.25"/>
    </reaction>
</comment>
<dbReference type="EC" id="2.7.4.25" evidence="3"/>
<evidence type="ECO:0000256" key="6">
    <source>
        <dbReference type="ARBA" id="ARBA00022741"/>
    </source>
</evidence>
<evidence type="ECO:0000256" key="7">
    <source>
        <dbReference type="ARBA" id="ARBA00022777"/>
    </source>
</evidence>
<evidence type="ECO:0000256" key="8">
    <source>
        <dbReference type="ARBA" id="ARBA00022840"/>
    </source>
</evidence>
<keyword evidence="6" id="KW-0547">Nucleotide-binding</keyword>
<dbReference type="InterPro" id="IPR011892">
    <property type="entry name" value="Cyt_kin_arch"/>
</dbReference>
<evidence type="ECO:0000256" key="5">
    <source>
        <dbReference type="ARBA" id="ARBA00022679"/>
    </source>
</evidence>
<dbReference type="SUPFAM" id="SSF52540">
    <property type="entry name" value="P-loop containing nucleoside triphosphate hydrolases"/>
    <property type="match status" value="1"/>
</dbReference>
<protein>
    <recommendedName>
        <fullName evidence="3">(d)CMP kinase</fullName>
        <ecNumber evidence="3">2.7.4.25</ecNumber>
    </recommendedName>
</protein>
<dbReference type="InterPro" id="IPR011994">
    <property type="entry name" value="Cytidylate_kinase_dom"/>
</dbReference>
<dbReference type="GO" id="GO:0005524">
    <property type="term" value="F:ATP binding"/>
    <property type="evidence" value="ECO:0007669"/>
    <property type="project" value="UniProtKB-KW"/>
</dbReference>
<dbReference type="Proteomes" id="UP000034445">
    <property type="component" value="Unassembled WGS sequence"/>
</dbReference>
<evidence type="ECO:0000256" key="4">
    <source>
        <dbReference type="ARBA" id="ARBA00022490"/>
    </source>
</evidence>
<proteinExistence type="inferred from homology"/>
<keyword evidence="4" id="KW-0963">Cytoplasm</keyword>
<dbReference type="EMBL" id="LCRF01000069">
    <property type="protein sequence ID" value="KKW29601.1"/>
    <property type="molecule type" value="Genomic_DNA"/>
</dbReference>
<comment type="subcellular location">
    <subcellularLocation>
        <location evidence="1">Cytoplasm</location>
    </subcellularLocation>
</comment>
<keyword evidence="8" id="KW-0067">ATP-binding</keyword>
<evidence type="ECO:0000256" key="10">
    <source>
        <dbReference type="ARBA" id="ARBA00048478"/>
    </source>
</evidence>
<dbReference type="NCBIfam" id="TIGR02173">
    <property type="entry name" value="cyt_kin_arch"/>
    <property type="match status" value="1"/>
</dbReference>
<organism evidence="11 12">
    <name type="scientific">Candidatus Kaiserbacteria bacterium GW2011_GWC2_52_8b</name>
    <dbReference type="NCBI Taxonomy" id="1618676"/>
    <lineage>
        <taxon>Bacteria</taxon>
        <taxon>Candidatus Kaiseribacteriota</taxon>
    </lineage>
</organism>
<dbReference type="GO" id="GO:0005737">
    <property type="term" value="C:cytoplasm"/>
    <property type="evidence" value="ECO:0007669"/>
    <property type="project" value="UniProtKB-SubCell"/>
</dbReference>
<gene>
    <name evidence="11" type="ORF">UY74_C0069G0008</name>
</gene>
<evidence type="ECO:0000256" key="3">
    <source>
        <dbReference type="ARBA" id="ARBA00012906"/>
    </source>
</evidence>
<dbReference type="Gene3D" id="3.40.50.300">
    <property type="entry name" value="P-loop containing nucleotide triphosphate hydrolases"/>
    <property type="match status" value="1"/>
</dbReference>
<dbReference type="Pfam" id="PF13207">
    <property type="entry name" value="AAA_17"/>
    <property type="match status" value="1"/>
</dbReference>
<comment type="similarity">
    <text evidence="2">Belongs to the cytidylate kinase family. Type 2 subfamily.</text>
</comment>
<name>A0A0G1XFA8_9BACT</name>
<dbReference type="InterPro" id="IPR027417">
    <property type="entry name" value="P-loop_NTPase"/>
</dbReference>
<keyword evidence="5" id="KW-0808">Transferase</keyword>
<dbReference type="AlphaFoldDB" id="A0A0G1XFA8"/>
<comment type="caution">
    <text evidence="11">The sequence shown here is derived from an EMBL/GenBank/DDBJ whole genome shotgun (WGS) entry which is preliminary data.</text>
</comment>
<accession>A0A0G1XFA8</accession>
<dbReference type="CDD" id="cd02020">
    <property type="entry name" value="CMPK"/>
    <property type="match status" value="1"/>
</dbReference>
<comment type="catalytic activity">
    <reaction evidence="9">
        <text>dCMP + ATP = dCDP + ADP</text>
        <dbReference type="Rhea" id="RHEA:25094"/>
        <dbReference type="ChEBI" id="CHEBI:30616"/>
        <dbReference type="ChEBI" id="CHEBI:57566"/>
        <dbReference type="ChEBI" id="CHEBI:58593"/>
        <dbReference type="ChEBI" id="CHEBI:456216"/>
        <dbReference type="EC" id="2.7.4.25"/>
    </reaction>
</comment>